<dbReference type="PANTHER" id="PTHR43649">
    <property type="entry name" value="ARABINOSE-BINDING PROTEIN-RELATED"/>
    <property type="match status" value="1"/>
</dbReference>
<comment type="caution">
    <text evidence="3">The sequence shown here is derived from an EMBL/GenBank/DDBJ whole genome shotgun (WGS) entry which is preliminary data.</text>
</comment>
<comment type="similarity">
    <text evidence="1">Belongs to the bacterial solute-binding protein 1 family.</text>
</comment>
<dbReference type="EMBL" id="BALG01000072">
    <property type="protein sequence ID" value="GAC42120.1"/>
    <property type="molecule type" value="Genomic_DNA"/>
</dbReference>
<sequence length="404" mass="45795">MCDNEASFYSQYGDIFTIKYPNIDLEVMSTAEVERQGEDDEEMKKWIEKHKPDVLLLDAPLFASYAQEGKLYNLEEVIAEEKFDVAGYMPGVIDNLRAKGNGTLYGLAPSFTVPVLYYNRDIFEENHIELPRNKMTWQEVFDLSKRFEGIGSGENRVFGLFLDYRDTIEVLKYIAATFSLQMFDSKAEKFLIHSDHWKRAVKLATDAVRSKTVSFDNSNSNHPDAFMEEKAAMTIDWPLRTQMFQDPGFIGGKKINWGMVTIPVDPKNPDESLHVELPSITAIAADSPNKPAAWAFVKFVNEPEMAKASSRAVGGPLPTRGQFLKEMDGINTESFYMLKPTAQTSYFWYHKDVPEEFYDLCRPLLADALKAIVDNKKTVDEALAELEVQGQDALVKAREAKLGV</sequence>
<accession>M9LH96</accession>
<evidence type="ECO:0000256" key="2">
    <source>
        <dbReference type="ARBA" id="ARBA00022448"/>
    </source>
</evidence>
<dbReference type="SUPFAM" id="SSF53850">
    <property type="entry name" value="Periplasmic binding protein-like II"/>
    <property type="match status" value="1"/>
</dbReference>
<evidence type="ECO:0000313" key="4">
    <source>
        <dbReference type="Proteomes" id="UP000029453"/>
    </source>
</evidence>
<dbReference type="Gene3D" id="3.40.190.10">
    <property type="entry name" value="Periplasmic binding protein-like II"/>
    <property type="match status" value="1"/>
</dbReference>
<keyword evidence="2" id="KW-0813">Transport</keyword>
<evidence type="ECO:0000313" key="3">
    <source>
        <dbReference type="EMBL" id="GAC42120.1"/>
    </source>
</evidence>
<dbReference type="InterPro" id="IPR006059">
    <property type="entry name" value="SBP"/>
</dbReference>
<keyword evidence="4" id="KW-1185">Reference proteome</keyword>
<dbReference type="PANTHER" id="PTHR43649:SF29">
    <property type="entry name" value="OSMOPROTECTIVE COMPOUNDS-BINDING PROTEIN GGTB"/>
    <property type="match status" value="1"/>
</dbReference>
<reference evidence="3 4" key="1">
    <citation type="submission" date="2012-10" db="EMBL/GenBank/DDBJ databases">
        <title>Draft Genome Sequence of Paenibacillus popilliae ATCC 14706T.</title>
        <authorList>
            <person name="Iiyama K."/>
            <person name="Mori K."/>
            <person name="Mon H."/>
            <person name="Chieda Y."/>
            <person name="Lee J.M."/>
            <person name="Kusakabe T."/>
            <person name="Tashiro K."/>
            <person name="Asano S."/>
            <person name="Yasunaga-Aoki C."/>
            <person name="Shimizu S."/>
        </authorList>
    </citation>
    <scope>NUCLEOTIDE SEQUENCE [LARGE SCALE GENOMIC DNA]</scope>
    <source>
        <strain evidence="3 4">ATCC 14706</strain>
    </source>
</reference>
<dbReference type="Pfam" id="PF13416">
    <property type="entry name" value="SBP_bac_8"/>
    <property type="match status" value="1"/>
</dbReference>
<name>M9LH96_PAEPP</name>
<evidence type="ECO:0000256" key="1">
    <source>
        <dbReference type="ARBA" id="ARBA00008520"/>
    </source>
</evidence>
<proteinExistence type="inferred from homology"/>
<gene>
    <name evidence="3" type="ORF">PPOP_1477</name>
</gene>
<organism evidence="3 4">
    <name type="scientific">Paenibacillus popilliae ATCC 14706</name>
    <dbReference type="NCBI Taxonomy" id="1212764"/>
    <lineage>
        <taxon>Bacteria</taxon>
        <taxon>Bacillati</taxon>
        <taxon>Bacillota</taxon>
        <taxon>Bacilli</taxon>
        <taxon>Bacillales</taxon>
        <taxon>Paenibacillaceae</taxon>
        <taxon>Paenibacillus</taxon>
    </lineage>
</organism>
<dbReference type="InterPro" id="IPR050490">
    <property type="entry name" value="Bact_solute-bd_prot1"/>
</dbReference>
<protein>
    <submittedName>
        <fullName evidence="3">Periplasmic component</fullName>
    </submittedName>
</protein>
<dbReference type="AlphaFoldDB" id="M9LH96"/>
<dbReference type="Proteomes" id="UP000029453">
    <property type="component" value="Unassembled WGS sequence"/>
</dbReference>